<dbReference type="PANTHER" id="PTHR12835">
    <property type="entry name" value="BIOTIN PROTEIN LIGASE"/>
    <property type="match status" value="1"/>
</dbReference>
<evidence type="ECO:0000256" key="2">
    <source>
        <dbReference type="ARBA" id="ARBA00023267"/>
    </source>
</evidence>
<dbReference type="SUPFAM" id="SSF55681">
    <property type="entry name" value="Class II aaRS and biotin synthetases"/>
    <property type="match status" value="1"/>
</dbReference>
<dbReference type="CDD" id="cd16442">
    <property type="entry name" value="BPL"/>
    <property type="match status" value="1"/>
</dbReference>
<evidence type="ECO:0000313" key="6">
    <source>
        <dbReference type="Proteomes" id="UP001501480"/>
    </source>
</evidence>
<dbReference type="GO" id="GO:0016874">
    <property type="term" value="F:ligase activity"/>
    <property type="evidence" value="ECO:0007669"/>
    <property type="project" value="UniProtKB-KW"/>
</dbReference>
<keyword evidence="1 5" id="KW-0436">Ligase</keyword>
<dbReference type="InterPro" id="IPR045864">
    <property type="entry name" value="aa-tRNA-synth_II/BPL/LPL"/>
</dbReference>
<dbReference type="PROSITE" id="PS51733">
    <property type="entry name" value="BPL_LPL_CATALYTIC"/>
    <property type="match status" value="1"/>
</dbReference>
<dbReference type="PANTHER" id="PTHR12835:SF5">
    <property type="entry name" value="BIOTIN--PROTEIN LIGASE"/>
    <property type="match status" value="1"/>
</dbReference>
<dbReference type="Pfam" id="PF03099">
    <property type="entry name" value="BPL_LplA_LipB"/>
    <property type="match status" value="1"/>
</dbReference>
<dbReference type="InterPro" id="IPR004143">
    <property type="entry name" value="BPL_LPL_catalytic"/>
</dbReference>
<sequence length="264" mass="28152">MQADVLTTSLVREAGLWRRVDVVERTASTNTDLAARARAGAAEGEVLVAETQTAGRGRLDRSFTMPERSGVIVSVLLRPPSSVPASRWVWLPLLAGLAVEATARECGLEAGLKWPNDVLVDDRKLCGILLERVEPDAGSDVGPAAVVGIGLNVTMTEAELPVPTATSMRLAGADQTDRTVVLRVLLRALERLYLAWVRSDGDPAAGVADSYRRRCLTLGSSVRVELPDGTSLEGTADDVDEHGRLVVDGRALSSGDVTHVRRLA</sequence>
<comment type="caution">
    <text evidence="5">The sequence shown here is derived from an EMBL/GenBank/DDBJ whole genome shotgun (WGS) entry which is preliminary data.</text>
</comment>
<evidence type="ECO:0000256" key="1">
    <source>
        <dbReference type="ARBA" id="ARBA00022598"/>
    </source>
</evidence>
<name>A0ABN2VTJ9_9ACTN</name>
<reference evidence="5 6" key="1">
    <citation type="journal article" date="2019" name="Int. J. Syst. Evol. Microbiol.">
        <title>The Global Catalogue of Microorganisms (GCM) 10K type strain sequencing project: providing services to taxonomists for standard genome sequencing and annotation.</title>
        <authorList>
            <consortium name="The Broad Institute Genomics Platform"/>
            <consortium name="The Broad Institute Genome Sequencing Center for Infectious Disease"/>
            <person name="Wu L."/>
            <person name="Ma J."/>
        </authorList>
    </citation>
    <scope>NUCLEOTIDE SEQUENCE [LARGE SCALE GENOMIC DNA]</scope>
    <source>
        <strain evidence="5 6">JCM 15749</strain>
    </source>
</reference>
<dbReference type="InterPro" id="IPR003142">
    <property type="entry name" value="BPL_C"/>
</dbReference>
<keyword evidence="6" id="KW-1185">Reference proteome</keyword>
<organism evidence="5 6">
    <name type="scientific">Aeromicrobium halocynthiae</name>
    <dbReference type="NCBI Taxonomy" id="560557"/>
    <lineage>
        <taxon>Bacteria</taxon>
        <taxon>Bacillati</taxon>
        <taxon>Actinomycetota</taxon>
        <taxon>Actinomycetes</taxon>
        <taxon>Propionibacteriales</taxon>
        <taxon>Nocardioidaceae</taxon>
        <taxon>Aeromicrobium</taxon>
    </lineage>
</organism>
<dbReference type="Proteomes" id="UP001501480">
    <property type="component" value="Unassembled WGS sequence"/>
</dbReference>
<evidence type="ECO:0000256" key="3">
    <source>
        <dbReference type="ARBA" id="ARBA00024227"/>
    </source>
</evidence>
<dbReference type="EMBL" id="BAAAPY010000001">
    <property type="protein sequence ID" value="GAA2071726.1"/>
    <property type="molecule type" value="Genomic_DNA"/>
</dbReference>
<evidence type="ECO:0000259" key="4">
    <source>
        <dbReference type="PROSITE" id="PS51733"/>
    </source>
</evidence>
<accession>A0ABN2VTJ9</accession>
<feature type="domain" description="BPL/LPL catalytic" evidence="4">
    <location>
        <begin position="10"/>
        <end position="197"/>
    </location>
</feature>
<protein>
    <recommendedName>
        <fullName evidence="3">biotin--[biotin carboxyl-carrier protein] ligase</fullName>
        <ecNumber evidence="3">6.3.4.15</ecNumber>
    </recommendedName>
</protein>
<dbReference type="Gene3D" id="2.30.30.100">
    <property type="match status" value="1"/>
</dbReference>
<dbReference type="NCBIfam" id="TIGR00121">
    <property type="entry name" value="birA_ligase"/>
    <property type="match status" value="1"/>
</dbReference>
<keyword evidence="2" id="KW-0092">Biotin</keyword>
<dbReference type="InterPro" id="IPR004408">
    <property type="entry name" value="Biotin_CoA_COase_ligase"/>
</dbReference>
<dbReference type="Pfam" id="PF02237">
    <property type="entry name" value="BPL_C"/>
    <property type="match status" value="1"/>
</dbReference>
<evidence type="ECO:0000313" key="5">
    <source>
        <dbReference type="EMBL" id="GAA2071726.1"/>
    </source>
</evidence>
<dbReference type="EC" id="6.3.4.15" evidence="3"/>
<gene>
    <name evidence="5" type="ORF">GCM10009821_07070</name>
</gene>
<dbReference type="Gene3D" id="3.30.930.10">
    <property type="entry name" value="Bira Bifunctional Protein, Domain 2"/>
    <property type="match status" value="1"/>
</dbReference>
<proteinExistence type="predicted"/>